<dbReference type="EMBL" id="JANJYJ010000007">
    <property type="protein sequence ID" value="KAK3197994.1"/>
    <property type="molecule type" value="Genomic_DNA"/>
</dbReference>
<keyword evidence="1" id="KW-0812">Transmembrane</keyword>
<keyword evidence="1" id="KW-1133">Transmembrane helix</keyword>
<dbReference type="PANTHER" id="PTHR33116">
    <property type="entry name" value="REVERSE TRANSCRIPTASE ZINC-BINDING DOMAIN-CONTAINING PROTEIN-RELATED-RELATED"/>
    <property type="match status" value="1"/>
</dbReference>
<feature type="transmembrane region" description="Helical" evidence="1">
    <location>
        <begin position="192"/>
        <end position="216"/>
    </location>
</feature>
<keyword evidence="1" id="KW-0472">Membrane</keyword>
<name>A0AAE0DZ27_9ROSI</name>
<organism evidence="2 3">
    <name type="scientific">Dipteronia sinensis</name>
    <dbReference type="NCBI Taxonomy" id="43782"/>
    <lineage>
        <taxon>Eukaryota</taxon>
        <taxon>Viridiplantae</taxon>
        <taxon>Streptophyta</taxon>
        <taxon>Embryophyta</taxon>
        <taxon>Tracheophyta</taxon>
        <taxon>Spermatophyta</taxon>
        <taxon>Magnoliopsida</taxon>
        <taxon>eudicotyledons</taxon>
        <taxon>Gunneridae</taxon>
        <taxon>Pentapetalae</taxon>
        <taxon>rosids</taxon>
        <taxon>malvids</taxon>
        <taxon>Sapindales</taxon>
        <taxon>Sapindaceae</taxon>
        <taxon>Hippocastanoideae</taxon>
        <taxon>Acereae</taxon>
        <taxon>Dipteronia</taxon>
    </lineage>
</organism>
<gene>
    <name evidence="2" type="ORF">Dsin_021409</name>
</gene>
<evidence type="ECO:0000313" key="3">
    <source>
        <dbReference type="Proteomes" id="UP001281410"/>
    </source>
</evidence>
<evidence type="ECO:0000313" key="2">
    <source>
        <dbReference type="EMBL" id="KAK3197994.1"/>
    </source>
</evidence>
<keyword evidence="3" id="KW-1185">Reference proteome</keyword>
<sequence>MKLWSKAKISAGNQTKVLEDGLALVERIAETKGWSPDLRQKHMECLVKLWKQIRLKEQNWKLISRVSCDVNKAPGPDVLNLNFFKANWESIKEDYMKFLHEFYRDGSVVKFLNGLKINFHKSCLVKVVKKRTFDEGWAATFRCTKSFLPITYLGLPQGGNLRKEAFWNPVISKVEQRLAPWKKGFTFKGGRLIMIKAVLLSLPTYFMSVFNIHVVVAKRIEKLQMVFFWNDGLVKKKVHMVD</sequence>
<dbReference type="AlphaFoldDB" id="A0AAE0DZ27"/>
<reference evidence="2" key="1">
    <citation type="journal article" date="2023" name="Plant J.">
        <title>Genome sequences and population genomics provide insights into the demographic history, inbreeding, and mutation load of two 'living fossil' tree species of Dipteronia.</title>
        <authorList>
            <person name="Feng Y."/>
            <person name="Comes H.P."/>
            <person name="Chen J."/>
            <person name="Zhu S."/>
            <person name="Lu R."/>
            <person name="Zhang X."/>
            <person name="Li P."/>
            <person name="Qiu J."/>
            <person name="Olsen K.M."/>
            <person name="Qiu Y."/>
        </authorList>
    </citation>
    <scope>NUCLEOTIDE SEQUENCE</scope>
    <source>
        <strain evidence="2">NBL</strain>
    </source>
</reference>
<proteinExistence type="predicted"/>
<dbReference type="Proteomes" id="UP001281410">
    <property type="component" value="Unassembled WGS sequence"/>
</dbReference>
<comment type="caution">
    <text evidence="2">The sequence shown here is derived from an EMBL/GenBank/DDBJ whole genome shotgun (WGS) entry which is preliminary data.</text>
</comment>
<protein>
    <submittedName>
        <fullName evidence="2">Uncharacterized protein</fullName>
    </submittedName>
</protein>
<dbReference type="PANTHER" id="PTHR33116:SF75">
    <property type="entry name" value="RIBONUCLEASE H PROTEIN"/>
    <property type="match status" value="1"/>
</dbReference>
<evidence type="ECO:0000256" key="1">
    <source>
        <dbReference type="SAM" id="Phobius"/>
    </source>
</evidence>
<accession>A0AAE0DZ27</accession>